<dbReference type="InterPro" id="IPR039424">
    <property type="entry name" value="SBP_5"/>
</dbReference>
<evidence type="ECO:0000256" key="2">
    <source>
        <dbReference type="ARBA" id="ARBA00022448"/>
    </source>
</evidence>
<evidence type="ECO:0000256" key="4">
    <source>
        <dbReference type="SAM" id="Phobius"/>
    </source>
</evidence>
<feature type="domain" description="Solute-binding protein family 5" evidence="5">
    <location>
        <begin position="27"/>
        <end position="254"/>
    </location>
</feature>
<evidence type="ECO:0000313" key="7">
    <source>
        <dbReference type="Proteomes" id="UP000241022"/>
    </source>
</evidence>
<dbReference type="Proteomes" id="UP000241022">
    <property type="component" value="Unassembled WGS sequence"/>
</dbReference>
<feature type="transmembrane region" description="Helical" evidence="4">
    <location>
        <begin position="794"/>
        <end position="812"/>
    </location>
</feature>
<keyword evidence="4" id="KW-1133">Transmembrane helix</keyword>
<comment type="similarity">
    <text evidence="1">Belongs to the bacterial solute-binding protein 5 family.</text>
</comment>
<dbReference type="AlphaFoldDB" id="A0A2R6TC46"/>
<dbReference type="RefSeq" id="WP_048105557.1">
    <property type="nucleotide sequence ID" value="NZ_CP007026.1"/>
</dbReference>
<dbReference type="Pfam" id="PF00496">
    <property type="entry name" value="SBP_bac_5"/>
    <property type="match status" value="1"/>
</dbReference>
<keyword evidence="4" id="KW-0812">Transmembrane</keyword>
<dbReference type="InterPro" id="IPR000914">
    <property type="entry name" value="SBP_5_dom"/>
</dbReference>
<dbReference type="Gene3D" id="3.10.105.10">
    <property type="entry name" value="Dipeptide-binding Protein, Domain 3"/>
    <property type="match status" value="1"/>
</dbReference>
<dbReference type="GeneID" id="24816871"/>
<keyword evidence="7" id="KW-1185">Reference proteome</keyword>
<keyword evidence="3" id="KW-0732">Signal</keyword>
<gene>
    <name evidence="6" type="ORF">A7X95_02780</name>
</gene>
<sequence>MKQLKIFKIILIICLISIIPTAFAQKGTYVDEIKFIQYLDENTALEEVKNGNLDMYYYRISSDRLEDSESRDTLKVYESTGGYYSILLNPTDEGPFNPFSIQEVRYAVNFLVDRNLIVNELLGGYGTPMFSNYGSFSAEYLRVLDVIETFQFRYNPSFAENIISDELSARGAEKIDGIWNYESEPIEITFFIRSDDPVRKAIGEILSSELEEIGFKVNKEFGDLNKAYVVVYGSNPAEQKWSLYTEGWGSSGFTRYDSVTLAQMYSPWFSSMPGNNNPANWNYENEKLDELTQRIYSGEFNDKDERTSIIKDAMKEGVNESVRIFLASKIDQYVVNENVDGIINALGAGVPSRFTPINVRTDSGTLDVGVKQIYQAAWNPIGGLGDTYSNQIWLSISDPILTGHPFSGEMIPIRSSWKVETNGINSSVQVPNDAIMWNPDSKMWDKVGNEISAKSKITYDLKFNQWHHGPEMNMNDIIYSVYFLSEWGSERTEDDRTYDADFSPQASQILNTLKGIRVIDENTIEVYTDFWHFDSGEIASWGSVWSSMPWEIMASMEKIVMDGKSSFSRTESITKNINWLSLIIPNDANQVKMQLDTFEKNEHTPDALIQFNPQNDFQNIRYDSSKKWIDENNHAVISNGPFYLDRYSPDSRTIVIKSFDYGNYVFEQGKWKDFENVKFPSINSVEFSEPYVVNSDEEIRVSAENASEIHYFIVDSKGEIILNGIKEIVNGEASINLDKSSDIIEGVHTIKIFAASENVLKPYEYSKSFIIVSNDKEVPKTEMMIEIKKSETNYWYVLLIIPIFSIIAVLVIRRSRLSANNK</sequence>
<dbReference type="EMBL" id="LXWN01000001">
    <property type="protein sequence ID" value="PTL88207.1"/>
    <property type="molecule type" value="Genomic_DNA"/>
</dbReference>
<keyword evidence="4" id="KW-0472">Membrane</keyword>
<organism evidence="6 7">
    <name type="scientific">Candidatus Nitrosopelagicus brevis</name>
    <dbReference type="NCBI Taxonomy" id="1410606"/>
    <lineage>
        <taxon>Archaea</taxon>
        <taxon>Nitrososphaerota</taxon>
    </lineage>
</organism>
<reference evidence="6 7" key="2">
    <citation type="submission" date="2018-04" db="EMBL/GenBank/DDBJ databases">
        <title>Transcriptomics of ammonia oxidizing archaea.</title>
        <authorList>
            <person name="Carini P."/>
        </authorList>
    </citation>
    <scope>NUCLEOTIDE SEQUENCE [LARGE SCALE GENOMIC DNA]</scope>
    <source>
        <strain evidence="6 7">U25</strain>
    </source>
</reference>
<accession>A0A2R6TC46</accession>
<evidence type="ECO:0000256" key="3">
    <source>
        <dbReference type="ARBA" id="ARBA00022729"/>
    </source>
</evidence>
<name>A0A2R6TC46_9ARCH</name>
<evidence type="ECO:0000313" key="6">
    <source>
        <dbReference type="EMBL" id="PTL88207.1"/>
    </source>
</evidence>
<evidence type="ECO:0000259" key="5">
    <source>
        <dbReference type="Pfam" id="PF00496"/>
    </source>
</evidence>
<reference evidence="7" key="1">
    <citation type="submission" date="2016-05" db="EMBL/GenBank/DDBJ databases">
        <authorList>
            <person name="Dupont C."/>
            <person name="Santoro A."/>
        </authorList>
    </citation>
    <scope>NUCLEOTIDE SEQUENCE [LARGE SCALE GENOMIC DNA]</scope>
    <source>
        <strain evidence="7">U25</strain>
    </source>
</reference>
<proteinExistence type="inferred from homology"/>
<dbReference type="GO" id="GO:1904680">
    <property type="term" value="F:peptide transmembrane transporter activity"/>
    <property type="evidence" value="ECO:0007669"/>
    <property type="project" value="TreeGrafter"/>
</dbReference>
<comment type="caution">
    <text evidence="6">The sequence shown here is derived from an EMBL/GenBank/DDBJ whole genome shotgun (WGS) entry which is preliminary data.</text>
</comment>
<dbReference type="GO" id="GO:0015833">
    <property type="term" value="P:peptide transport"/>
    <property type="evidence" value="ECO:0007669"/>
    <property type="project" value="TreeGrafter"/>
</dbReference>
<evidence type="ECO:0000256" key="1">
    <source>
        <dbReference type="ARBA" id="ARBA00005695"/>
    </source>
</evidence>
<dbReference type="SUPFAM" id="SSF53850">
    <property type="entry name" value="Periplasmic binding protein-like II"/>
    <property type="match status" value="2"/>
</dbReference>
<dbReference type="PANTHER" id="PTHR30290">
    <property type="entry name" value="PERIPLASMIC BINDING COMPONENT OF ABC TRANSPORTER"/>
    <property type="match status" value="1"/>
</dbReference>
<protein>
    <submittedName>
        <fullName evidence="6">ABC transporter substrate-binding protein</fullName>
    </submittedName>
</protein>
<dbReference type="OrthoDB" id="194307at2157"/>
<keyword evidence="2" id="KW-0813">Transport</keyword>
<dbReference type="Gene3D" id="3.40.190.10">
    <property type="entry name" value="Periplasmic binding protein-like II"/>
    <property type="match status" value="2"/>
</dbReference>
<dbReference type="PANTHER" id="PTHR30290:SF9">
    <property type="entry name" value="OLIGOPEPTIDE-BINDING PROTEIN APPA"/>
    <property type="match status" value="1"/>
</dbReference>